<evidence type="ECO:0000259" key="2">
    <source>
        <dbReference type="Pfam" id="PF03732"/>
    </source>
</evidence>
<dbReference type="Pfam" id="PF03732">
    <property type="entry name" value="Retrotrans_gag"/>
    <property type="match status" value="1"/>
</dbReference>
<gene>
    <name evidence="3" type="ORF">Ahy_B10g102892</name>
</gene>
<dbReference type="Proteomes" id="UP000289738">
    <property type="component" value="Chromosome B10"/>
</dbReference>
<organism evidence="3 4">
    <name type="scientific">Arachis hypogaea</name>
    <name type="common">Peanut</name>
    <dbReference type="NCBI Taxonomy" id="3818"/>
    <lineage>
        <taxon>Eukaryota</taxon>
        <taxon>Viridiplantae</taxon>
        <taxon>Streptophyta</taxon>
        <taxon>Embryophyta</taxon>
        <taxon>Tracheophyta</taxon>
        <taxon>Spermatophyta</taxon>
        <taxon>Magnoliopsida</taxon>
        <taxon>eudicotyledons</taxon>
        <taxon>Gunneridae</taxon>
        <taxon>Pentapetalae</taxon>
        <taxon>rosids</taxon>
        <taxon>fabids</taxon>
        <taxon>Fabales</taxon>
        <taxon>Fabaceae</taxon>
        <taxon>Papilionoideae</taxon>
        <taxon>50 kb inversion clade</taxon>
        <taxon>dalbergioids sensu lato</taxon>
        <taxon>Dalbergieae</taxon>
        <taxon>Pterocarpus clade</taxon>
        <taxon>Arachis</taxon>
    </lineage>
</organism>
<protein>
    <recommendedName>
        <fullName evidence="2">Retrotransposon gag domain-containing protein</fullName>
    </recommendedName>
</protein>
<dbReference type="EMBL" id="SDMP01000020">
    <property type="protein sequence ID" value="RYQ83999.1"/>
    <property type="molecule type" value="Genomic_DNA"/>
</dbReference>
<evidence type="ECO:0000256" key="1">
    <source>
        <dbReference type="SAM" id="MobiDB-lite"/>
    </source>
</evidence>
<accession>A0A444X2V9</accession>
<keyword evidence="4" id="KW-1185">Reference proteome</keyword>
<dbReference type="Gene3D" id="2.40.70.10">
    <property type="entry name" value="Acid Proteases"/>
    <property type="match status" value="1"/>
</dbReference>
<comment type="caution">
    <text evidence="3">The sequence shown here is derived from an EMBL/GenBank/DDBJ whole genome shotgun (WGS) entry which is preliminary data.</text>
</comment>
<sequence length="364" mass="41196">MDRFFRIYETPEDQMMDLVAVNLEARALAWFQIWKKLNPVTSWLELSTAMQMHFGPSLFETPREELLKLKQIASVKLYFDAFNELAARVYGMDDALMLDCFVGGLHPDLKREVKSRSPASLMQAVSLAKLFEDKFFPPTQNGRSSLRPQLSSHPRTPNHTQQRTESLHLSYNALTGVPNRRSIRFTRVVNGRQIRILMDGSSSDNFLHPALAKQLSLPVYVAPPFKVEVGNGELLQCEGEVRAVPVMVHDHTLFITAFLLPIASEELVLGDIWLETLDTHLVNYQKKFITFLDNNRLITLQGELNNQPTQAQFNHLKRVGINFGKVAATSGDYVSRGGLTSSGWTISLDRSMPWHLMADIAEAI</sequence>
<name>A0A444X2V9_ARAHY</name>
<reference evidence="3 4" key="1">
    <citation type="submission" date="2019-01" db="EMBL/GenBank/DDBJ databases">
        <title>Sequencing of cultivated peanut Arachis hypogaea provides insights into genome evolution and oil improvement.</title>
        <authorList>
            <person name="Chen X."/>
        </authorList>
    </citation>
    <scope>NUCLEOTIDE SEQUENCE [LARGE SCALE GENOMIC DNA]</scope>
    <source>
        <strain evidence="4">cv. Fuhuasheng</strain>
        <tissue evidence="3">Leaves</tissue>
    </source>
</reference>
<proteinExistence type="predicted"/>
<evidence type="ECO:0000313" key="3">
    <source>
        <dbReference type="EMBL" id="RYQ83999.1"/>
    </source>
</evidence>
<dbReference type="AlphaFoldDB" id="A0A444X2V9"/>
<dbReference type="InterPro" id="IPR005162">
    <property type="entry name" value="Retrotrans_gag_dom"/>
</dbReference>
<dbReference type="CDD" id="cd00303">
    <property type="entry name" value="retropepsin_like"/>
    <property type="match status" value="1"/>
</dbReference>
<feature type="compositionally biased region" description="Polar residues" evidence="1">
    <location>
        <begin position="138"/>
        <end position="165"/>
    </location>
</feature>
<dbReference type="InterPro" id="IPR021109">
    <property type="entry name" value="Peptidase_aspartic_dom_sf"/>
</dbReference>
<feature type="region of interest" description="Disordered" evidence="1">
    <location>
        <begin position="136"/>
        <end position="165"/>
    </location>
</feature>
<dbReference type="STRING" id="3818.A0A444X2V9"/>
<feature type="domain" description="Retrotransposon gag" evidence="2">
    <location>
        <begin position="18"/>
        <end position="106"/>
    </location>
</feature>
<evidence type="ECO:0000313" key="4">
    <source>
        <dbReference type="Proteomes" id="UP000289738"/>
    </source>
</evidence>